<dbReference type="PANTHER" id="PTHR14222:SF1">
    <property type="entry name" value="CONDENSIN-2 COMPLEX SUBUNIT D3"/>
    <property type="match status" value="1"/>
</dbReference>
<dbReference type="GO" id="GO:0005634">
    <property type="term" value="C:nucleus"/>
    <property type="evidence" value="ECO:0007669"/>
    <property type="project" value="UniProtKB-SubCell"/>
</dbReference>
<name>A0A087SNH0_AUXPR</name>
<proteinExistence type="predicted"/>
<evidence type="ECO:0000256" key="5">
    <source>
        <dbReference type="ARBA" id="ARBA00023242"/>
    </source>
</evidence>
<keyword evidence="5" id="KW-0539">Nucleus</keyword>
<dbReference type="GO" id="GO:0051301">
    <property type="term" value="P:cell division"/>
    <property type="evidence" value="ECO:0007669"/>
    <property type="project" value="UniProtKB-KW"/>
</dbReference>
<dbReference type="InterPro" id="IPR032682">
    <property type="entry name" value="Cnd1_C"/>
</dbReference>
<keyword evidence="3" id="KW-0498">Mitosis</keyword>
<dbReference type="OrthoDB" id="515511at2759"/>
<dbReference type="RefSeq" id="XP_011400241.1">
    <property type="nucleotide sequence ID" value="XM_011401939.1"/>
</dbReference>
<dbReference type="eggNOG" id="KOG0413">
    <property type="taxonomic scope" value="Eukaryota"/>
</dbReference>
<reference evidence="9 10" key="1">
    <citation type="journal article" date="2014" name="BMC Genomics">
        <title>Oil accumulation mechanisms of the oleaginous microalga Chlorella protothecoides revealed through its genome, transcriptomes, and proteomes.</title>
        <authorList>
            <person name="Gao C."/>
            <person name="Wang Y."/>
            <person name="Shen Y."/>
            <person name="Yan D."/>
            <person name="He X."/>
            <person name="Dai J."/>
            <person name="Wu Q."/>
        </authorList>
    </citation>
    <scope>NUCLEOTIDE SEQUENCE [LARGE SCALE GENOMIC DNA]</scope>
    <source>
        <strain evidence="9 10">0710</strain>
    </source>
</reference>
<dbReference type="AlphaFoldDB" id="A0A087SNH0"/>
<dbReference type="InterPro" id="IPR016024">
    <property type="entry name" value="ARM-type_fold"/>
</dbReference>
<evidence type="ECO:0000256" key="4">
    <source>
        <dbReference type="ARBA" id="ARBA00023067"/>
    </source>
</evidence>
<organism evidence="9 10">
    <name type="scientific">Auxenochlorella protothecoides</name>
    <name type="common">Green microalga</name>
    <name type="synonym">Chlorella protothecoides</name>
    <dbReference type="NCBI Taxonomy" id="3075"/>
    <lineage>
        <taxon>Eukaryota</taxon>
        <taxon>Viridiplantae</taxon>
        <taxon>Chlorophyta</taxon>
        <taxon>core chlorophytes</taxon>
        <taxon>Trebouxiophyceae</taxon>
        <taxon>Chlorellales</taxon>
        <taxon>Chlorellaceae</taxon>
        <taxon>Auxenochlorella</taxon>
    </lineage>
</organism>
<evidence type="ECO:0000256" key="6">
    <source>
        <dbReference type="ARBA" id="ARBA00023306"/>
    </source>
</evidence>
<dbReference type="Proteomes" id="UP000028924">
    <property type="component" value="Unassembled WGS sequence"/>
</dbReference>
<dbReference type="InterPro" id="IPR011989">
    <property type="entry name" value="ARM-like"/>
</dbReference>
<dbReference type="GO" id="GO:0042393">
    <property type="term" value="F:histone binding"/>
    <property type="evidence" value="ECO:0007669"/>
    <property type="project" value="TreeGrafter"/>
</dbReference>
<evidence type="ECO:0000256" key="2">
    <source>
        <dbReference type="ARBA" id="ARBA00022618"/>
    </source>
</evidence>
<sequence>MEGVVRVLSRLSHLGQELQATGLSEDGVTTALSSYMSDNLLETPPYWVASAGEALWARLQEAGAGLPHISRALAAIITHSSHDHAVGAVELCFGLLAVDKCPTRGIFDRVLCSSYLGWLRGVQSSGPTAKKRAGRKGKKAAALDTDEDEAMDVDQEHPSPLASSLAGFAGSLRTLGLADQPDVVQDAASTCVDLICKGGASDPQEVSAAYGVLLSLLQPIHGNPRDLCAMVFRHLASGLAAMGGGGGKVARAEVCHQLIAFASSALGYGPRQSPSAATESVAALARAVVLRAADRADARTAAVELAMGLLGLLGPAEGEAFVVFTARLSRTPKACLFICVLFYRLGPTPAFPQMQSLFLRALSLAHEVRLQRQDEVVGRTPASDAAALRGVWLLISKLAEHGVAELPWDFLHHAWLALTAAGESAPAGVAPSLLEAVAHAAGGFPPAEAARLAADLLRALLAFTLAPDAAAAHVAALARLSGPDAAWAPRLAAATRDELAAYVDGLGSARGSPGSNAPGELGPAHARAAAALFLAGELALAGQGGGTTGARLLTLVQTLASDKAHAWTALGKMCLMDEALAKLCVPLFVQQLRSAAAPAVRNNIMVALADLVVQFTALVDAHVPALAACITDDNEVVRSQSLALLANLLQKDYVKWRGPLFHRFLLALVDESPAVARMAEYLLGDALSSQAPNLAYNHFVESFFVLNACREGPGAGAALMRKHLAESVVPVVIDLRRVLESARSPLLADLMLCARVMLKDHKDEARGGDGGGGSLVHIEDILVADRQLAKELLYDMRQAELAATKVGGPCLCCHKTPAPGTAVRLLSRLGRSDGSHCSSGARASGMTPGTEPRLARAAREKQIIVKDEPEVVQAEEQMLALSLPGVAGTPLRQWNPTLAEEMHPGGAAGGGPKVCMEGPGTDRVKGGARKRGVGG</sequence>
<dbReference type="STRING" id="3075.A0A087SNH0"/>
<dbReference type="KEGG" id="apro:F751_4544"/>
<keyword evidence="10" id="KW-1185">Reference proteome</keyword>
<evidence type="ECO:0000256" key="7">
    <source>
        <dbReference type="SAM" id="MobiDB-lite"/>
    </source>
</evidence>
<evidence type="ECO:0000256" key="3">
    <source>
        <dbReference type="ARBA" id="ARBA00022776"/>
    </source>
</evidence>
<dbReference type="EMBL" id="KL662144">
    <property type="protein sequence ID" value="KFM27274.1"/>
    <property type="molecule type" value="Genomic_DNA"/>
</dbReference>
<dbReference type="GO" id="GO:0000779">
    <property type="term" value="C:condensed chromosome, centromeric region"/>
    <property type="evidence" value="ECO:0007669"/>
    <property type="project" value="TreeGrafter"/>
</dbReference>
<evidence type="ECO:0000256" key="1">
    <source>
        <dbReference type="ARBA" id="ARBA00004123"/>
    </source>
</evidence>
<comment type="subcellular location">
    <subcellularLocation>
        <location evidence="1">Nucleus</location>
    </subcellularLocation>
</comment>
<feature type="compositionally biased region" description="Basic residues" evidence="7">
    <location>
        <begin position="129"/>
        <end position="139"/>
    </location>
</feature>
<dbReference type="PANTHER" id="PTHR14222">
    <property type="entry name" value="CONDENSIN"/>
    <property type="match status" value="1"/>
</dbReference>
<dbReference type="InterPro" id="IPR026971">
    <property type="entry name" value="CND1/NCAPD3"/>
</dbReference>
<evidence type="ECO:0000259" key="8">
    <source>
        <dbReference type="Pfam" id="PF12717"/>
    </source>
</evidence>
<accession>A0A087SNH0</accession>
<feature type="region of interest" description="Disordered" evidence="7">
    <location>
        <begin position="123"/>
        <end position="152"/>
    </location>
</feature>
<protein>
    <submittedName>
        <fullName evidence="9">Condensin-2 complex subunit D3</fullName>
    </submittedName>
</protein>
<evidence type="ECO:0000313" key="9">
    <source>
        <dbReference type="EMBL" id="KFM27274.1"/>
    </source>
</evidence>
<dbReference type="GO" id="GO:0000796">
    <property type="term" value="C:condensin complex"/>
    <property type="evidence" value="ECO:0007669"/>
    <property type="project" value="TreeGrafter"/>
</dbReference>
<feature type="compositionally biased region" description="Basic residues" evidence="7">
    <location>
        <begin position="926"/>
        <end position="935"/>
    </location>
</feature>
<evidence type="ECO:0000313" key="10">
    <source>
        <dbReference type="Proteomes" id="UP000028924"/>
    </source>
</evidence>
<dbReference type="GO" id="GO:0007076">
    <property type="term" value="P:mitotic chromosome condensation"/>
    <property type="evidence" value="ECO:0007669"/>
    <property type="project" value="InterPro"/>
</dbReference>
<keyword evidence="4" id="KW-0226">DNA condensation</keyword>
<feature type="region of interest" description="Disordered" evidence="7">
    <location>
        <begin position="910"/>
        <end position="935"/>
    </location>
</feature>
<keyword evidence="2" id="KW-0132">Cell division</keyword>
<dbReference type="SUPFAM" id="SSF48371">
    <property type="entry name" value="ARM repeat"/>
    <property type="match status" value="1"/>
</dbReference>
<feature type="domain" description="Condensin complex subunit 1 C-terminal" evidence="8">
    <location>
        <begin position="600"/>
        <end position="709"/>
    </location>
</feature>
<dbReference type="GeneID" id="23615935"/>
<gene>
    <name evidence="9" type="ORF">F751_4544</name>
</gene>
<dbReference type="Pfam" id="PF12717">
    <property type="entry name" value="Cnd1"/>
    <property type="match status" value="1"/>
</dbReference>
<keyword evidence="6" id="KW-0131">Cell cycle</keyword>
<dbReference type="Gene3D" id="1.25.10.10">
    <property type="entry name" value="Leucine-rich Repeat Variant"/>
    <property type="match status" value="1"/>
</dbReference>
<dbReference type="GO" id="GO:0010032">
    <property type="term" value="P:meiotic chromosome condensation"/>
    <property type="evidence" value="ECO:0007669"/>
    <property type="project" value="TreeGrafter"/>
</dbReference>